<dbReference type="AlphaFoldDB" id="A0A7Y6MD21"/>
<evidence type="ECO:0000256" key="3">
    <source>
        <dbReference type="ARBA" id="ARBA00022679"/>
    </source>
</evidence>
<sequence length="308" mass="33787">MGQTVSFSESLFLDDIKRTAAALGARYEEDLTRKVLDTFGDGFRDGATVWKTTGRPGDHLCYRFFARARNDTVATALKAGLLAEESGATRLIRDWTEAQGGAATQSCDFDAANGLAKTWLYLGGMRPAEDVLGPSFVPAALRGHLDAFRAARLDYLRFVAVDHRHQSVNLYFRTRGPITMDRCAEILRLVDAAPPDEAQLADIRAFVPEDFCVAVTASMTTGALERCCFYALKLPPGRFPAIPERIAQFFAEAPSYDDTTVNAVGWSFGRRGGTYIKAEKGYLGDMSALLTDWDCYFSGSTQKDPVLG</sequence>
<keyword evidence="3" id="KW-0808">Transferase</keyword>
<evidence type="ECO:0000256" key="1">
    <source>
        <dbReference type="ARBA" id="ARBA00005368"/>
    </source>
</evidence>
<dbReference type="SFLD" id="SFLDS00036">
    <property type="entry name" value="Aromatic_Prenyltransferase"/>
    <property type="match status" value="1"/>
</dbReference>
<protein>
    <submittedName>
        <fullName evidence="4">Uncharacterized protein</fullName>
    </submittedName>
</protein>
<dbReference type="SUPFAM" id="SSF143492">
    <property type="entry name" value="Prenyltransferase-like"/>
    <property type="match status" value="1"/>
</dbReference>
<dbReference type="InterPro" id="IPR020965">
    <property type="entry name" value="Prenyltransferase_CloQ"/>
</dbReference>
<name>A0A7Y6MD21_9ACTN</name>
<dbReference type="Pfam" id="PF11468">
    <property type="entry name" value="PTase_Orf2"/>
    <property type="match status" value="1"/>
</dbReference>
<comment type="caution">
    <text evidence="4">The sequence shown here is derived from an EMBL/GenBank/DDBJ whole genome shotgun (WGS) entry which is preliminary data.</text>
</comment>
<proteinExistence type="inferred from homology"/>
<evidence type="ECO:0000313" key="4">
    <source>
        <dbReference type="EMBL" id="NUW42331.1"/>
    </source>
</evidence>
<evidence type="ECO:0000256" key="2">
    <source>
        <dbReference type="ARBA" id="ARBA00022602"/>
    </source>
</evidence>
<organism evidence="4 5">
    <name type="scientific">Nonomuraea rhodomycinica</name>
    <dbReference type="NCBI Taxonomy" id="1712872"/>
    <lineage>
        <taxon>Bacteria</taxon>
        <taxon>Bacillati</taxon>
        <taxon>Actinomycetota</taxon>
        <taxon>Actinomycetes</taxon>
        <taxon>Streptosporangiales</taxon>
        <taxon>Streptosporangiaceae</taxon>
        <taxon>Nonomuraea</taxon>
    </lineage>
</organism>
<dbReference type="RefSeq" id="WP_175601875.1">
    <property type="nucleotide sequence ID" value="NZ_JABWGO010000004.1"/>
</dbReference>
<accession>A0A7Y6MD21</accession>
<dbReference type="InterPro" id="IPR036239">
    <property type="entry name" value="PrenylTrfase-like_sf"/>
</dbReference>
<dbReference type="GO" id="GO:0004659">
    <property type="term" value="F:prenyltransferase activity"/>
    <property type="evidence" value="ECO:0007669"/>
    <property type="project" value="UniProtKB-KW"/>
</dbReference>
<keyword evidence="5" id="KW-1185">Reference proteome</keyword>
<dbReference type="EMBL" id="JABWGO010000004">
    <property type="protein sequence ID" value="NUW42331.1"/>
    <property type="molecule type" value="Genomic_DNA"/>
</dbReference>
<comment type="similarity">
    <text evidence="1">Belongs to the aromatic prenyltransferase family.</text>
</comment>
<reference evidence="4 5" key="1">
    <citation type="submission" date="2020-06" db="EMBL/GenBank/DDBJ databases">
        <authorList>
            <person name="Chanama M."/>
        </authorList>
    </citation>
    <scope>NUCLEOTIDE SEQUENCE [LARGE SCALE GENOMIC DNA]</scope>
    <source>
        <strain evidence="4 5">TBRC6557</strain>
    </source>
</reference>
<dbReference type="SFLD" id="SFLDG01163">
    <property type="entry name" value="II"/>
    <property type="match status" value="1"/>
</dbReference>
<evidence type="ECO:0000313" key="5">
    <source>
        <dbReference type="Proteomes" id="UP000546126"/>
    </source>
</evidence>
<keyword evidence="2" id="KW-0637">Prenyltransferase</keyword>
<gene>
    <name evidence="4" type="ORF">HT134_19610</name>
</gene>
<dbReference type="Proteomes" id="UP000546126">
    <property type="component" value="Unassembled WGS sequence"/>
</dbReference>
<dbReference type="InterPro" id="IPR033964">
    <property type="entry name" value="ABBA"/>
</dbReference>